<protein>
    <recommendedName>
        <fullName evidence="3">non-reducing end alpha-L-arabinofuranosidase</fullName>
        <ecNumber evidence="3">3.2.1.55</ecNumber>
    </recommendedName>
</protein>
<comment type="catalytic activity">
    <reaction evidence="1">
        <text>Hydrolysis of terminal non-reducing alpha-L-arabinofuranoside residues in alpha-L-arabinosides.</text>
        <dbReference type="EC" id="3.2.1.55"/>
    </reaction>
</comment>
<dbReference type="GO" id="GO:0046373">
    <property type="term" value="P:L-arabinose metabolic process"/>
    <property type="evidence" value="ECO:0007669"/>
    <property type="project" value="InterPro"/>
</dbReference>
<dbReference type="Gene3D" id="2.60.40.1180">
    <property type="entry name" value="Golgi alpha-mannosidase II"/>
    <property type="match status" value="1"/>
</dbReference>
<keyword evidence="4" id="KW-0732">Signal</keyword>
<dbReference type="SUPFAM" id="SSF51011">
    <property type="entry name" value="Glycosyl hydrolase domain"/>
    <property type="match status" value="1"/>
</dbReference>
<dbReference type="PANTHER" id="PTHR31776">
    <property type="entry name" value="ALPHA-L-ARABINOFURANOSIDASE 1"/>
    <property type="match status" value="1"/>
</dbReference>
<dbReference type="EMBL" id="CP016808">
    <property type="protein sequence ID" value="ANY66011.1"/>
    <property type="molecule type" value="Genomic_DNA"/>
</dbReference>
<dbReference type="RefSeq" id="WP_099517385.1">
    <property type="nucleotide sequence ID" value="NZ_CP016808.1"/>
</dbReference>
<keyword evidence="5" id="KW-0378">Hydrolase</keyword>
<dbReference type="Gene3D" id="3.20.20.80">
    <property type="entry name" value="Glycosidases"/>
    <property type="match status" value="1"/>
</dbReference>
<accession>A0A1B2DE72</accession>
<evidence type="ECO:0000313" key="8">
    <source>
        <dbReference type="EMBL" id="ANY66011.1"/>
    </source>
</evidence>
<evidence type="ECO:0000256" key="2">
    <source>
        <dbReference type="ARBA" id="ARBA00007186"/>
    </source>
</evidence>
<evidence type="ECO:0000259" key="7">
    <source>
        <dbReference type="SMART" id="SM00813"/>
    </source>
</evidence>
<feature type="domain" description="Alpha-L-arabinofuranosidase C-terminal" evidence="7">
    <location>
        <begin position="459"/>
        <end position="637"/>
    </location>
</feature>
<dbReference type="InterPro" id="IPR055235">
    <property type="entry name" value="ASD1_cat"/>
</dbReference>
<sequence length="649" mass="73184">MQINITNQRGPAIEKGMIGLFFEDINYGLDGGLHAEMIENRSFEFQKTTGHKGSVEETYAGLYGWSAYPQAASGAILNIETDKPQNMTNPHYLAFTATDSQKAFTNKAYDGVCLKKDVAYHVSFYARAEGYTGGIEVLVEKNGTVMAFAEATSSVQGEWIQYKAELRASEAVSYGAFVIQLNEPGTVCFDFISMIPADAVLGLFRTDLVELLKDMKPGFLRFPGGCVVEGYSLDNRYQWKHSIGKAEERKPNTNRWALHGNNEENQFMSPYSHYNQTLGIGYYEYFLLCEYLGAKAIPVLNVGLACQYQSDELVCVDTPAFQEYIDDALDLIEFANGPADSPWGLIRAQMGHPEPFGLEMIGLGNEQWETEHVDFYKRSDLFQQAIHSKYPTMKLIGSAGPDISSENYENAWKYYKDRTAKNPDFVYAVDEHYYVKPEWLCENVHFYDKYPRNIKVFAGEYAAHHGNGMNAPHFNNWSAALGEAAFMTGLERNADVVVLASYAPLFARLGYSQWSPDMIWLDGEHSYGSPSYYVQKMYSTLMGSELLKVVHEDEEIPFSVSYDAEEGAIFVKLVNTLDRTVRVDLKTEFQLAENAEVYIMQGGEDAVNSIELPLNVAPQKHEIKVDSTMEYEVHAKSFHVIKMFCKDGK</sequence>
<dbReference type="InterPro" id="IPR010720">
    <property type="entry name" value="Alpha-L-AF_C"/>
</dbReference>
<dbReference type="Gene3D" id="2.60.120.260">
    <property type="entry name" value="Galactose-binding domain-like"/>
    <property type="match status" value="1"/>
</dbReference>
<dbReference type="SMART" id="SM00813">
    <property type="entry name" value="Alpha-L-AF_C"/>
    <property type="match status" value="1"/>
</dbReference>
<dbReference type="InterPro" id="IPR051563">
    <property type="entry name" value="Glycosyl_Hydrolase_51"/>
</dbReference>
<keyword evidence="6" id="KW-0325">Glycoprotein</keyword>
<evidence type="ECO:0000256" key="5">
    <source>
        <dbReference type="ARBA" id="ARBA00022801"/>
    </source>
</evidence>
<organism evidence="8">
    <name type="scientific">Paenibacillus sp. BIHB 4019</name>
    <dbReference type="NCBI Taxonomy" id="1870819"/>
    <lineage>
        <taxon>Bacteria</taxon>
        <taxon>Bacillati</taxon>
        <taxon>Bacillota</taxon>
        <taxon>Bacilli</taxon>
        <taxon>Bacillales</taxon>
        <taxon>Paenibacillaceae</taxon>
        <taxon>Paenibacillus</taxon>
    </lineage>
</organism>
<reference evidence="8" key="1">
    <citation type="submission" date="2016-08" db="EMBL/GenBank/DDBJ databases">
        <title>Complete Genome Seqeunce of Paenibacillus sp. BIHB 4019 from tea rhizoplane.</title>
        <authorList>
            <person name="Thakur R."/>
            <person name="Swarnkar M.K."/>
            <person name="Gulati A."/>
        </authorList>
    </citation>
    <scope>NUCLEOTIDE SEQUENCE [LARGE SCALE GENOMIC DNA]</scope>
    <source>
        <strain evidence="8">BIHB4019</strain>
    </source>
</reference>
<dbReference type="SUPFAM" id="SSF51445">
    <property type="entry name" value="(Trans)glycosidases"/>
    <property type="match status" value="1"/>
</dbReference>
<dbReference type="InterPro" id="IPR013780">
    <property type="entry name" value="Glyco_hydro_b"/>
</dbReference>
<dbReference type="EC" id="3.2.1.55" evidence="3"/>
<dbReference type="GO" id="GO:0046556">
    <property type="term" value="F:alpha-L-arabinofuranosidase activity"/>
    <property type="evidence" value="ECO:0007669"/>
    <property type="project" value="UniProtKB-EC"/>
</dbReference>
<gene>
    <name evidence="8" type="ORF">BBD42_05715</name>
</gene>
<dbReference type="Pfam" id="PF22848">
    <property type="entry name" value="ASD1_dom"/>
    <property type="match status" value="1"/>
</dbReference>
<evidence type="ECO:0000256" key="6">
    <source>
        <dbReference type="ARBA" id="ARBA00023180"/>
    </source>
</evidence>
<dbReference type="InterPro" id="IPR008979">
    <property type="entry name" value="Galactose-bd-like_sf"/>
</dbReference>
<dbReference type="Pfam" id="PF06964">
    <property type="entry name" value="Alpha-L-AF_C"/>
    <property type="match status" value="1"/>
</dbReference>
<evidence type="ECO:0000256" key="4">
    <source>
        <dbReference type="ARBA" id="ARBA00022729"/>
    </source>
</evidence>
<dbReference type="AlphaFoldDB" id="A0A1B2DE72"/>
<name>A0A1B2DE72_9BACL</name>
<evidence type="ECO:0000256" key="1">
    <source>
        <dbReference type="ARBA" id="ARBA00001462"/>
    </source>
</evidence>
<comment type="similarity">
    <text evidence="2">Belongs to the glycosyl hydrolase 51 family.</text>
</comment>
<proteinExistence type="inferred from homology"/>
<dbReference type="InterPro" id="IPR017853">
    <property type="entry name" value="GH"/>
</dbReference>
<evidence type="ECO:0000256" key="3">
    <source>
        <dbReference type="ARBA" id="ARBA00012670"/>
    </source>
</evidence>
<dbReference type="PANTHER" id="PTHR31776:SF0">
    <property type="entry name" value="ALPHA-L-ARABINOFURANOSIDASE 1"/>
    <property type="match status" value="1"/>
</dbReference>
<dbReference type="SUPFAM" id="SSF49785">
    <property type="entry name" value="Galactose-binding domain-like"/>
    <property type="match status" value="1"/>
</dbReference>